<keyword evidence="3" id="KW-1185">Reference proteome</keyword>
<dbReference type="RefSeq" id="WP_282432669.1">
    <property type="nucleotide sequence ID" value="NZ_CBCRYA010000004.1"/>
</dbReference>
<dbReference type="Proteomes" id="UP000280861">
    <property type="component" value="Unassembled WGS sequence"/>
</dbReference>
<accession>A0A3P5XBR0</accession>
<proteinExistence type="predicted"/>
<protein>
    <submittedName>
        <fullName evidence="2">Uncharacterized protein</fullName>
    </submittedName>
</protein>
<keyword evidence="1" id="KW-0812">Transmembrane</keyword>
<sequence>MTTSQPRESTRPRRRTIEALLAIGLVLLIVLGAVVASAVSGDHNGEPAGLTHTTR</sequence>
<evidence type="ECO:0000256" key="1">
    <source>
        <dbReference type="SAM" id="Phobius"/>
    </source>
</evidence>
<organism evidence="2 3">
    <name type="scientific">Arthrobacter ulcerisalmonis</name>
    <dbReference type="NCBI Taxonomy" id="2483813"/>
    <lineage>
        <taxon>Bacteria</taxon>
        <taxon>Bacillati</taxon>
        <taxon>Actinomycetota</taxon>
        <taxon>Actinomycetes</taxon>
        <taxon>Micrococcales</taxon>
        <taxon>Micrococcaceae</taxon>
        <taxon>Arthrobacter</taxon>
    </lineage>
</organism>
<keyword evidence="1" id="KW-1133">Transmembrane helix</keyword>
<dbReference type="AlphaFoldDB" id="A0A3P5XBR0"/>
<evidence type="ECO:0000313" key="3">
    <source>
        <dbReference type="Proteomes" id="UP000280861"/>
    </source>
</evidence>
<dbReference type="EMBL" id="UXAU01000020">
    <property type="protein sequence ID" value="VDC24934.1"/>
    <property type="molecule type" value="Genomic_DNA"/>
</dbReference>
<name>A0A3P5XBR0_9MICC</name>
<evidence type="ECO:0000313" key="2">
    <source>
        <dbReference type="EMBL" id="VDC24934.1"/>
    </source>
</evidence>
<reference evidence="2 3" key="1">
    <citation type="submission" date="2018-11" db="EMBL/GenBank/DDBJ databases">
        <authorList>
            <person name="Criscuolo A."/>
        </authorList>
    </citation>
    <scope>NUCLEOTIDE SEQUENCE [LARGE SCALE GENOMIC DNA]</scope>
    <source>
        <strain evidence="2">AT11b</strain>
    </source>
</reference>
<gene>
    <name evidence="2" type="ORF">PSET11_01479</name>
</gene>
<keyword evidence="1" id="KW-0472">Membrane</keyword>
<feature type="transmembrane region" description="Helical" evidence="1">
    <location>
        <begin position="20"/>
        <end position="39"/>
    </location>
</feature>